<dbReference type="PANTHER" id="PTHR34597">
    <property type="entry name" value="SLR1661 PROTEIN"/>
    <property type="match status" value="1"/>
</dbReference>
<evidence type="ECO:0000259" key="6">
    <source>
        <dbReference type="Pfam" id="PF08479"/>
    </source>
</evidence>
<dbReference type="Pfam" id="PF08479">
    <property type="entry name" value="POTRA_2"/>
    <property type="match status" value="1"/>
</dbReference>
<evidence type="ECO:0000313" key="7">
    <source>
        <dbReference type="EMBL" id="TWO72261.1"/>
    </source>
</evidence>
<reference evidence="7 8" key="1">
    <citation type="submission" date="2019-07" db="EMBL/GenBank/DDBJ databases">
        <title>Caenimonas sedimenti sp. nov., isolated from activated sludge.</title>
        <authorList>
            <person name="Xu J."/>
        </authorList>
    </citation>
    <scope>NUCLEOTIDE SEQUENCE [LARGE SCALE GENOMIC DNA]</scope>
    <source>
        <strain evidence="7 8">HX-9-20</strain>
    </source>
</reference>
<dbReference type="Gene3D" id="3.10.20.310">
    <property type="entry name" value="membrane protein fhac"/>
    <property type="match status" value="1"/>
</dbReference>
<dbReference type="Proteomes" id="UP000318199">
    <property type="component" value="Unassembled WGS sequence"/>
</dbReference>
<keyword evidence="4" id="KW-0732">Signal</keyword>
<dbReference type="GO" id="GO:0008320">
    <property type="term" value="F:protein transmembrane transporter activity"/>
    <property type="evidence" value="ECO:0007669"/>
    <property type="project" value="TreeGrafter"/>
</dbReference>
<evidence type="ECO:0000313" key="8">
    <source>
        <dbReference type="Proteomes" id="UP000318199"/>
    </source>
</evidence>
<keyword evidence="3" id="KW-0998">Cell outer membrane</keyword>
<feature type="signal peptide" evidence="4">
    <location>
        <begin position="1"/>
        <end position="34"/>
    </location>
</feature>
<organism evidence="7 8">
    <name type="scientific">Caenimonas sedimenti</name>
    <dbReference type="NCBI Taxonomy" id="2596921"/>
    <lineage>
        <taxon>Bacteria</taxon>
        <taxon>Pseudomonadati</taxon>
        <taxon>Pseudomonadota</taxon>
        <taxon>Betaproteobacteria</taxon>
        <taxon>Burkholderiales</taxon>
        <taxon>Comamonadaceae</taxon>
        <taxon>Caenimonas</taxon>
    </lineage>
</organism>
<comment type="caution">
    <text evidence="7">The sequence shown here is derived from an EMBL/GenBank/DDBJ whole genome shotgun (WGS) entry which is preliminary data.</text>
</comment>
<sequence length="555" mass="59431">MNRGFEMPRPLSGRRRGRSLLALWALAAAGSAVAQAPAAPPTPPPAPANPPMAVAAPSPVFTIRGFQITGENPLGEGESARVLAPYLRANATIETLQQATASLEAVLRERGFGLHKVALPPQELGETVRLAIVKFTIGKVGIEGAQIYDEGNIRRTVPELREGDSPNFRTMAIQTAIANENPNKQVQVGLRESEEADKIDATITVKEAKPWTFGVSLSNAGSESSGEDRLTVTAGHTNLFNRDHQIQAAYTTSIEKSDDVKQIGLSYRAPLYELGGVVGASYTRSDVIGNFGTFNSTGAGHTAGINYTHYLAPEGGRRSYVTVALDDKVFDAARINNLVVPGALDRRSRPITFGYTARTETDAAIWGYNADLAFNTGSGDNNDLVSYRSEDPRIDTVHWKAVRGGAFYTAPVFQSWTWSVRGQYQFSPDVLISGEQFGLGGLGSVRGTTIERPLSGDKGLFGSVELSTPEVVPGLRFLGFIDAGWLGNNDANGTSKPSSDRLASVGLGLRYASGIFAVTADYGRLLVSSKVPLTVNSSSPQKGDDKFYVNLSVRF</sequence>
<keyword evidence="1" id="KW-0472">Membrane</keyword>
<protein>
    <submittedName>
        <fullName evidence="7">ShlB/FhaC/HecB family hemolysin secretion/activation protein</fullName>
    </submittedName>
</protein>
<keyword evidence="1" id="KW-1134">Transmembrane beta strand</keyword>
<dbReference type="InterPro" id="IPR051544">
    <property type="entry name" value="TPS_OM_transporter"/>
</dbReference>
<feature type="chain" id="PRO_5022191179" evidence="4">
    <location>
        <begin position="35"/>
        <end position="555"/>
    </location>
</feature>
<dbReference type="GO" id="GO:0046819">
    <property type="term" value="P:protein secretion by the type V secretion system"/>
    <property type="evidence" value="ECO:0007669"/>
    <property type="project" value="TreeGrafter"/>
</dbReference>
<dbReference type="InterPro" id="IPR013686">
    <property type="entry name" value="Polypept-transport_assoc_ShlB"/>
</dbReference>
<evidence type="ECO:0000256" key="2">
    <source>
        <dbReference type="ARBA" id="ARBA00022692"/>
    </source>
</evidence>
<evidence type="ECO:0000259" key="5">
    <source>
        <dbReference type="Pfam" id="PF03865"/>
    </source>
</evidence>
<name>A0A562ZV60_9BURK</name>
<feature type="domain" description="Polypeptide-transport-associated ShlB-type" evidence="6">
    <location>
        <begin position="61"/>
        <end position="133"/>
    </location>
</feature>
<proteinExistence type="predicted"/>
<dbReference type="Pfam" id="PF03865">
    <property type="entry name" value="ShlB"/>
    <property type="match status" value="1"/>
</dbReference>
<evidence type="ECO:0000256" key="4">
    <source>
        <dbReference type="SAM" id="SignalP"/>
    </source>
</evidence>
<dbReference type="GO" id="GO:0098046">
    <property type="term" value="C:type V protein secretion system complex"/>
    <property type="evidence" value="ECO:0007669"/>
    <property type="project" value="TreeGrafter"/>
</dbReference>
<keyword evidence="8" id="KW-1185">Reference proteome</keyword>
<feature type="domain" description="Haemolysin activator HlyB C-terminal" evidence="5">
    <location>
        <begin position="202"/>
        <end position="510"/>
    </location>
</feature>
<dbReference type="InterPro" id="IPR005565">
    <property type="entry name" value="Hemolysn_activator_HlyB_C"/>
</dbReference>
<gene>
    <name evidence="7" type="ORF">FN976_06030</name>
</gene>
<dbReference type="PANTHER" id="PTHR34597:SF6">
    <property type="entry name" value="BLR6126 PROTEIN"/>
    <property type="match status" value="1"/>
</dbReference>
<dbReference type="EMBL" id="VOBQ01000004">
    <property type="protein sequence ID" value="TWO72261.1"/>
    <property type="molecule type" value="Genomic_DNA"/>
</dbReference>
<keyword evidence="2" id="KW-0812">Transmembrane</keyword>
<evidence type="ECO:0000256" key="3">
    <source>
        <dbReference type="ARBA" id="ARBA00023237"/>
    </source>
</evidence>
<evidence type="ECO:0000256" key="1">
    <source>
        <dbReference type="ARBA" id="ARBA00022452"/>
    </source>
</evidence>
<dbReference type="AlphaFoldDB" id="A0A562ZV60"/>
<accession>A0A562ZV60</accession>
<dbReference type="Gene3D" id="2.40.160.50">
    <property type="entry name" value="membrane protein fhac: a member of the omp85/tpsb transporter family"/>
    <property type="match status" value="1"/>
</dbReference>
<dbReference type="OrthoDB" id="9763372at2"/>